<keyword evidence="1" id="KW-0732">Signal</keyword>
<dbReference type="Pfam" id="PF06585">
    <property type="entry name" value="JHBP"/>
    <property type="match status" value="1"/>
</dbReference>
<proteinExistence type="predicted"/>
<dbReference type="EMBL" id="CAKOGL010000003">
    <property type="protein sequence ID" value="CAH2084584.1"/>
    <property type="molecule type" value="Genomic_DNA"/>
</dbReference>
<accession>A0AAU9TCL2</accession>
<organism evidence="2 3">
    <name type="scientific">Euphydryas editha</name>
    <name type="common">Edith's checkerspot</name>
    <dbReference type="NCBI Taxonomy" id="104508"/>
    <lineage>
        <taxon>Eukaryota</taxon>
        <taxon>Metazoa</taxon>
        <taxon>Ecdysozoa</taxon>
        <taxon>Arthropoda</taxon>
        <taxon>Hexapoda</taxon>
        <taxon>Insecta</taxon>
        <taxon>Pterygota</taxon>
        <taxon>Neoptera</taxon>
        <taxon>Endopterygota</taxon>
        <taxon>Lepidoptera</taxon>
        <taxon>Glossata</taxon>
        <taxon>Ditrysia</taxon>
        <taxon>Papilionoidea</taxon>
        <taxon>Nymphalidae</taxon>
        <taxon>Nymphalinae</taxon>
        <taxon>Euphydryas</taxon>
    </lineage>
</organism>
<dbReference type="Gene3D" id="3.15.10.30">
    <property type="entry name" value="Haemolymph juvenile hormone binding protein"/>
    <property type="match status" value="1"/>
</dbReference>
<evidence type="ECO:0000313" key="2">
    <source>
        <dbReference type="EMBL" id="CAH2084584.1"/>
    </source>
</evidence>
<reference evidence="2" key="1">
    <citation type="submission" date="2022-03" db="EMBL/GenBank/DDBJ databases">
        <authorList>
            <person name="Tunstrom K."/>
        </authorList>
    </citation>
    <scope>NUCLEOTIDE SEQUENCE</scope>
</reference>
<dbReference type="AlphaFoldDB" id="A0AAU9TCL2"/>
<dbReference type="InterPro" id="IPR010562">
    <property type="entry name" value="Haemolymph_juvenile_hormone-bd"/>
</dbReference>
<keyword evidence="3" id="KW-1185">Reference proteome</keyword>
<feature type="chain" id="PRO_5043706675" evidence="1">
    <location>
        <begin position="18"/>
        <end position="236"/>
    </location>
</feature>
<evidence type="ECO:0000256" key="1">
    <source>
        <dbReference type="SAM" id="SignalP"/>
    </source>
</evidence>
<comment type="caution">
    <text evidence="2">The sequence shown here is derived from an EMBL/GenBank/DDBJ whole genome shotgun (WGS) entry which is preliminary data.</text>
</comment>
<feature type="signal peptide" evidence="1">
    <location>
        <begin position="1"/>
        <end position="17"/>
    </location>
</feature>
<gene>
    <name evidence="2" type="ORF">EEDITHA_LOCUS1139</name>
</gene>
<dbReference type="PANTHER" id="PTHR11008:SF32">
    <property type="entry name" value="CIRCADIAN CLOCK-CONTROLLED PROTEIN DAYWAKE-RELATED"/>
    <property type="match status" value="1"/>
</dbReference>
<dbReference type="Proteomes" id="UP001153954">
    <property type="component" value="Unassembled WGS sequence"/>
</dbReference>
<protein>
    <submittedName>
        <fullName evidence="2">Uncharacterized protein</fullName>
    </submittedName>
</protein>
<dbReference type="PANTHER" id="PTHR11008">
    <property type="entry name" value="PROTEIN TAKEOUT-LIKE PROTEIN"/>
    <property type="match status" value="1"/>
</dbReference>
<dbReference type="GO" id="GO:0005615">
    <property type="term" value="C:extracellular space"/>
    <property type="evidence" value="ECO:0007669"/>
    <property type="project" value="TreeGrafter"/>
</dbReference>
<sequence length="236" mass="26675">MYLSLFTAIVCASGALSSILTAPCKINDLNCLENGIKSAIPQFLSGISDLGIEPSDPQFLEIIEGNFSGMKYTLYNTTIFGYDKCKLSNLKLSEDFKKVHSEANCSFLSMSGEYEISGQLISIPIEGKGHFNVDSAEFIITVDYKTKKYQNSDGKSHLYIEDFNVKAQPLNAKYNFQNLFNGQKELADTVHKFIRENWLKITELFQYPVWNTSFKKMVNNMNMFLKNVALEDISSN</sequence>
<name>A0AAU9TCL2_EUPED</name>
<dbReference type="InterPro" id="IPR038606">
    <property type="entry name" value="To_sf"/>
</dbReference>
<evidence type="ECO:0000313" key="3">
    <source>
        <dbReference type="Proteomes" id="UP001153954"/>
    </source>
</evidence>
<dbReference type="SMART" id="SM00700">
    <property type="entry name" value="JHBP"/>
    <property type="match status" value="1"/>
</dbReference>